<feature type="transmembrane region" description="Helical" evidence="1">
    <location>
        <begin position="126"/>
        <end position="146"/>
    </location>
</feature>
<feature type="transmembrane region" description="Helical" evidence="1">
    <location>
        <begin position="590"/>
        <end position="613"/>
    </location>
</feature>
<feature type="transmembrane region" description="Helical" evidence="1">
    <location>
        <begin position="84"/>
        <end position="106"/>
    </location>
</feature>
<dbReference type="RefSeq" id="XP_068353375.1">
    <property type="nucleotide sequence ID" value="XM_068508891.1"/>
</dbReference>
<evidence type="ECO:0000313" key="3">
    <source>
        <dbReference type="Proteomes" id="UP000179807"/>
    </source>
</evidence>
<organism evidence="2 3">
    <name type="scientific">Tritrichomonas foetus</name>
    <dbReference type="NCBI Taxonomy" id="1144522"/>
    <lineage>
        <taxon>Eukaryota</taxon>
        <taxon>Metamonada</taxon>
        <taxon>Parabasalia</taxon>
        <taxon>Tritrichomonadida</taxon>
        <taxon>Tritrichomonadidae</taxon>
        <taxon>Tritrichomonas</taxon>
    </lineage>
</organism>
<gene>
    <name evidence="2" type="ORF">TRFO_33111</name>
</gene>
<feature type="transmembrane region" description="Helical" evidence="1">
    <location>
        <begin position="278"/>
        <end position="298"/>
    </location>
</feature>
<name>A0A1J4JMB4_9EUKA</name>
<dbReference type="VEuPathDB" id="TrichDB:TRFO_33111"/>
<feature type="transmembrane region" description="Helical" evidence="1">
    <location>
        <begin position="200"/>
        <end position="217"/>
    </location>
</feature>
<sequence>MKELKILRYLYPAYVKIRFVFPFPVYFKWILAFVKYFNFLFLVTYSCLPSTFFDTLSHNGIHYIMSILYFLPWIFGTDDMLYDAFFWSLFNIIFIIVIVYTIYGIYNNKYIPYFFKISTRLISQFLIPLMSFPLFFRIALIIEYVITDLKLENFLTLFIYFVNFLVFILHQYISSIFFVQFSFIQSSSFDVYDGKSHVKLYLVEFIFALSLQLLPIWNKNQLYGLLAILYLSIVVYICYYRLITVIHVSKFVQYMELSPLFAIPFMFLYHLYGTERLLHHFFFLLLLHLVFIIIINLIHIYNKKTALQVFSVYLSNDDSASVNLPSLVIINLTSILRILAFHDGNPEVLSRFLDIQKKEKRLKTSVFIEIARFISIFPERRHAIVKEIRHISSHSNHNIFTLYLFKKTLKSYSSTRNDHHYEALNELYLSYSVHFFLYWNARIHQKPFKAFYEAFSCIYFFIEEMMEIESLIKQYPSNSYLHKLYGELMLNLGGDYFEYKKQIKIAKSIENSDFVLDPLLHSMRNINPRVLQFQNKGSLLSSSSSSFTSNINLLKIDSNNSFHTKTKKSGKNSKRSVASKIQKSNKKVPYMIHFCTILPSVIILFFVSFALYIEFSTTEKENLIFEHANLMITTFYKAISSIFVPYALITGLDEYNLSNCNCQEAFNNLPNIILSFFSDSSLLNDLDALMLALTFQHINDMIRRTDDVCVVLEELPNYMTSLALVHLKDMENTKDSFYDQIKSIYTHISQNYRYIDFIWLSLIILFVFLIIYFIFNCYFVNNTMKHNKEVIEFLASEERLLSIIQGFEVRENIWEQLKDYASISLNTSESSFNLSQLQMESESDLTDSRQSPITTINDSIDLSESENPYSSKKRINLNSSLSTPSFSGSFSTTYKKKSIPNTVITDSIIIDHSSETDQSSQILPNDSNIVEIVMKKEKEDKYAFWQMVISLLSPWLFLFVFIVLMIYPLISRRNNEQNKIISTYTTFEDMKNALKLFTISFYQYNNGSRFINLYNEVIDHYSLLGSSIAELFFEELCVNLSSKVILLSHNQQHVAQQPKIKQSVIKNDSSENLTLKCTSIYSIVKDLISDNESNNTLLMTYYLPNIALFSQEAIVNVFYTNITNIHPIKHSCGPCFLISVILIIILINIFRFRGTLMVRRGMNSLFHFPDIFGKKSDQFEKNDQNINDLEKTSNLNQQFNQNHKKRKKQQNTSNLNRNEKTNKIINFPTNIILVTSITESDEIYSVSENSSQIINKSPSDLICRKCLKTFPIIEVKDEFQIRENSGKTFLTISEVIGRLTKSILIETTKIETKHKNFNSIQKLTNFIPVYFAKKYSEDLIKSFHFKECIIIFIRINPKAGQLEKFFTCVDMQIQMYFCIELIRTNGSIISCLCRNQSNLFEVYLFLRDIIRESEISSKGQVQNFALHSIFFTSIGEINFDVTEGTEPYISTDDLEYIQKEMLIYEIDQNFIGFGDFHRTLNNIDKITSFSTPKILKDGSKINVCPFSEYTKSFITTL</sequence>
<reference evidence="2" key="1">
    <citation type="submission" date="2016-10" db="EMBL/GenBank/DDBJ databases">
        <authorList>
            <person name="Benchimol M."/>
            <person name="Almeida L.G."/>
            <person name="Vasconcelos A.T."/>
            <person name="Perreira-Neves A."/>
            <person name="Rosa I.A."/>
            <person name="Tasca T."/>
            <person name="Bogo M.R."/>
            <person name="de Souza W."/>
        </authorList>
    </citation>
    <scope>NUCLEOTIDE SEQUENCE [LARGE SCALE GENOMIC DNA]</scope>
    <source>
        <strain evidence="2">K</strain>
    </source>
</reference>
<protein>
    <submittedName>
        <fullName evidence="2">Uncharacterized protein</fullName>
    </submittedName>
</protein>
<accession>A0A1J4JMB4</accession>
<feature type="transmembrane region" description="Helical" evidence="1">
    <location>
        <begin position="254"/>
        <end position="272"/>
    </location>
</feature>
<keyword evidence="1" id="KW-0472">Membrane</keyword>
<feature type="transmembrane region" description="Helical" evidence="1">
    <location>
        <begin position="1136"/>
        <end position="1152"/>
    </location>
</feature>
<keyword evidence="1" id="KW-0812">Transmembrane</keyword>
<dbReference type="EMBL" id="MLAK01000964">
    <property type="protein sequence ID" value="OHT00239.1"/>
    <property type="molecule type" value="Genomic_DNA"/>
</dbReference>
<dbReference type="GeneID" id="94843595"/>
<feature type="transmembrane region" description="Helical" evidence="1">
    <location>
        <begin position="944"/>
        <end position="970"/>
    </location>
</feature>
<feature type="transmembrane region" description="Helical" evidence="1">
    <location>
        <begin position="223"/>
        <end position="242"/>
    </location>
</feature>
<evidence type="ECO:0000256" key="1">
    <source>
        <dbReference type="SAM" id="Phobius"/>
    </source>
</evidence>
<feature type="transmembrane region" description="Helical" evidence="1">
    <location>
        <begin position="26"/>
        <end position="48"/>
    </location>
</feature>
<keyword evidence="3" id="KW-1185">Reference proteome</keyword>
<evidence type="ECO:0000313" key="2">
    <source>
        <dbReference type="EMBL" id="OHT00239.1"/>
    </source>
</evidence>
<feature type="transmembrane region" description="Helical" evidence="1">
    <location>
        <begin position="757"/>
        <end position="779"/>
    </location>
</feature>
<feature type="transmembrane region" description="Helical" evidence="1">
    <location>
        <begin position="60"/>
        <end position="78"/>
    </location>
</feature>
<feature type="transmembrane region" description="Helical" evidence="1">
    <location>
        <begin position="158"/>
        <end position="179"/>
    </location>
</feature>
<comment type="caution">
    <text evidence="2">The sequence shown here is derived from an EMBL/GenBank/DDBJ whole genome shotgun (WGS) entry which is preliminary data.</text>
</comment>
<keyword evidence="1" id="KW-1133">Transmembrane helix</keyword>
<proteinExistence type="predicted"/>
<dbReference type="Proteomes" id="UP000179807">
    <property type="component" value="Unassembled WGS sequence"/>
</dbReference>